<evidence type="ECO:0000256" key="7">
    <source>
        <dbReference type="ARBA" id="ARBA00024203"/>
    </source>
</evidence>
<keyword evidence="4" id="KW-0653">Protein transport</keyword>
<keyword evidence="9" id="KW-0732">Signal</keyword>
<reference evidence="10" key="1">
    <citation type="submission" date="2013-12" db="EMBL/GenBank/DDBJ databases">
        <authorList>
            <person name="Genoscope - CEA"/>
        </authorList>
    </citation>
    <scope>NUCLEOTIDE SEQUENCE</scope>
    <source>
        <strain evidence="10">CBS 1993</strain>
    </source>
</reference>
<dbReference type="STRING" id="1382522.W6MRA7"/>
<dbReference type="PANTHER" id="PTHR15858">
    <property type="entry name" value="IMMEDIATE EARLY RESPONSE 3-INTERACTING PROTEIN 1"/>
    <property type="match status" value="1"/>
</dbReference>
<keyword evidence="5 8" id="KW-1133">Transmembrane helix</keyword>
<name>W6MRA7_9ASCO</name>
<dbReference type="RefSeq" id="XP_022461254.1">
    <property type="nucleotide sequence ID" value="XM_022600432.1"/>
</dbReference>
<sequence length="86" mass="9379">MFGLGTLFYSCLFVVNAIAVLSEDRFLNRIGWGSSGAVATGFEFQQPGDTNVKSRLVNLISATRTLLRIPLIAINMVVIVYELVLG</sequence>
<keyword evidence="3 8" id="KW-0812">Transmembrane</keyword>
<protein>
    <recommendedName>
        <fullName evidence="12">Yos1-like protein</fullName>
    </recommendedName>
</protein>
<feature type="transmembrane region" description="Helical" evidence="8">
    <location>
        <begin position="65"/>
        <end position="85"/>
    </location>
</feature>
<evidence type="ECO:0000256" key="1">
    <source>
        <dbReference type="ARBA" id="ARBA00004370"/>
    </source>
</evidence>
<evidence type="ECO:0000313" key="11">
    <source>
        <dbReference type="Proteomes" id="UP000019384"/>
    </source>
</evidence>
<evidence type="ECO:0000256" key="2">
    <source>
        <dbReference type="ARBA" id="ARBA00022448"/>
    </source>
</evidence>
<dbReference type="GO" id="GO:0006888">
    <property type="term" value="P:endoplasmic reticulum to Golgi vesicle-mediated transport"/>
    <property type="evidence" value="ECO:0007669"/>
    <property type="project" value="EnsemblFungi"/>
</dbReference>
<keyword evidence="11" id="KW-1185">Reference proteome</keyword>
<dbReference type="GO" id="GO:0030134">
    <property type="term" value="C:COPII-coated ER to Golgi transport vesicle"/>
    <property type="evidence" value="ECO:0007669"/>
    <property type="project" value="EnsemblFungi"/>
</dbReference>
<dbReference type="GO" id="GO:0000139">
    <property type="term" value="C:Golgi membrane"/>
    <property type="evidence" value="ECO:0007669"/>
    <property type="project" value="EnsemblFungi"/>
</dbReference>
<dbReference type="EMBL" id="HG793130">
    <property type="protein sequence ID" value="CDK29266.1"/>
    <property type="molecule type" value="Genomic_DNA"/>
</dbReference>
<dbReference type="HOGENOM" id="CLU_152125_0_1_1"/>
<accession>W6MRA7</accession>
<keyword evidence="2" id="KW-0813">Transport</keyword>
<evidence type="ECO:0000256" key="5">
    <source>
        <dbReference type="ARBA" id="ARBA00022989"/>
    </source>
</evidence>
<comment type="subcellular location">
    <subcellularLocation>
        <location evidence="1">Membrane</location>
    </subcellularLocation>
</comment>
<evidence type="ECO:0000256" key="3">
    <source>
        <dbReference type="ARBA" id="ARBA00022692"/>
    </source>
</evidence>
<evidence type="ECO:0000256" key="9">
    <source>
        <dbReference type="SAM" id="SignalP"/>
    </source>
</evidence>
<evidence type="ECO:0000313" key="10">
    <source>
        <dbReference type="EMBL" id="CDK29266.1"/>
    </source>
</evidence>
<feature type="signal peptide" evidence="9">
    <location>
        <begin position="1"/>
        <end position="17"/>
    </location>
</feature>
<proteinExistence type="inferred from homology"/>
<dbReference type="Proteomes" id="UP000019384">
    <property type="component" value="Unassembled WGS sequence"/>
</dbReference>
<reference evidence="10" key="2">
    <citation type="submission" date="2014-02" db="EMBL/GenBank/DDBJ databases">
        <title>Complete DNA sequence of /Kuraishia capsulata/ illustrates novel genomic features among budding yeasts (/Saccharomycotina/).</title>
        <authorList>
            <person name="Morales L."/>
            <person name="Noel B."/>
            <person name="Porcel B."/>
            <person name="Marcet-Houben M."/>
            <person name="Hullo M-F."/>
            <person name="Sacerdot C."/>
            <person name="Tekaia F."/>
            <person name="Leh-Louis V."/>
            <person name="Despons L."/>
            <person name="Khanna V."/>
            <person name="Aury J-M."/>
            <person name="Barbe V."/>
            <person name="Couloux A."/>
            <person name="Labadie K."/>
            <person name="Pelletier E."/>
            <person name="Souciet J-L."/>
            <person name="Boekhout T."/>
            <person name="Gabaldon T."/>
            <person name="Wincker P."/>
            <person name="Dujon B."/>
        </authorList>
    </citation>
    <scope>NUCLEOTIDE SEQUENCE</scope>
    <source>
        <strain evidence="10">CBS 1993</strain>
    </source>
</reference>
<dbReference type="GO" id="GO:0015031">
    <property type="term" value="P:protein transport"/>
    <property type="evidence" value="ECO:0007669"/>
    <property type="project" value="UniProtKB-KW"/>
</dbReference>
<gene>
    <name evidence="10" type="ORF">KUCA_T00005254001</name>
</gene>
<dbReference type="GO" id="GO:0005789">
    <property type="term" value="C:endoplasmic reticulum membrane"/>
    <property type="evidence" value="ECO:0007669"/>
    <property type="project" value="EnsemblFungi"/>
</dbReference>
<dbReference type="Pfam" id="PF08571">
    <property type="entry name" value="Yos1"/>
    <property type="match status" value="1"/>
</dbReference>
<dbReference type="OrthoDB" id="15356at2759"/>
<comment type="similarity">
    <text evidence="7">Belongs to the YOS1 family.</text>
</comment>
<dbReference type="AlphaFoldDB" id="W6MRA7"/>
<dbReference type="InterPro" id="IPR013880">
    <property type="entry name" value="Yos1"/>
</dbReference>
<dbReference type="GeneID" id="34522642"/>
<feature type="chain" id="PRO_5004880420" description="Yos1-like protein" evidence="9">
    <location>
        <begin position="18"/>
        <end position="86"/>
    </location>
</feature>
<organism evidence="10 11">
    <name type="scientific">Kuraishia capsulata CBS 1993</name>
    <dbReference type="NCBI Taxonomy" id="1382522"/>
    <lineage>
        <taxon>Eukaryota</taxon>
        <taxon>Fungi</taxon>
        <taxon>Dikarya</taxon>
        <taxon>Ascomycota</taxon>
        <taxon>Saccharomycotina</taxon>
        <taxon>Pichiomycetes</taxon>
        <taxon>Pichiales</taxon>
        <taxon>Pichiaceae</taxon>
        <taxon>Kuraishia</taxon>
    </lineage>
</organism>
<evidence type="ECO:0000256" key="4">
    <source>
        <dbReference type="ARBA" id="ARBA00022927"/>
    </source>
</evidence>
<evidence type="ECO:0000256" key="8">
    <source>
        <dbReference type="SAM" id="Phobius"/>
    </source>
</evidence>
<keyword evidence="6 8" id="KW-0472">Membrane</keyword>
<dbReference type="PANTHER" id="PTHR15858:SF0">
    <property type="entry name" value="IMMEDIATE EARLY RESPONSE 3-INTERACTING PROTEIN 1"/>
    <property type="match status" value="1"/>
</dbReference>
<evidence type="ECO:0008006" key="12">
    <source>
        <dbReference type="Google" id="ProtNLM"/>
    </source>
</evidence>
<evidence type="ECO:0000256" key="6">
    <source>
        <dbReference type="ARBA" id="ARBA00023136"/>
    </source>
</evidence>